<evidence type="ECO:0000313" key="5">
    <source>
        <dbReference type="EMBL" id="GAA1929418.1"/>
    </source>
</evidence>
<evidence type="ECO:0000313" key="6">
    <source>
        <dbReference type="Proteomes" id="UP001501612"/>
    </source>
</evidence>
<comment type="caution">
    <text evidence="5">The sequence shown here is derived from an EMBL/GenBank/DDBJ whole genome shotgun (WGS) entry which is preliminary data.</text>
</comment>
<dbReference type="InterPro" id="IPR003743">
    <property type="entry name" value="Zf-RING_7"/>
</dbReference>
<proteinExistence type="predicted"/>
<keyword evidence="1" id="KW-0175">Coiled coil</keyword>
<dbReference type="PANTHER" id="PTHR39082:SF1">
    <property type="entry name" value="SCAVENGER RECEPTOR CLASS A MEMBER 3"/>
    <property type="match status" value="1"/>
</dbReference>
<evidence type="ECO:0000259" key="4">
    <source>
        <dbReference type="Pfam" id="PF24481"/>
    </source>
</evidence>
<reference evidence="6" key="1">
    <citation type="journal article" date="2019" name="Int. J. Syst. Evol. Microbiol.">
        <title>The Global Catalogue of Microorganisms (GCM) 10K type strain sequencing project: providing services to taxonomists for standard genome sequencing and annotation.</title>
        <authorList>
            <consortium name="The Broad Institute Genomics Platform"/>
            <consortium name="The Broad Institute Genome Sequencing Center for Infectious Disease"/>
            <person name="Wu L."/>
            <person name="Ma J."/>
        </authorList>
    </citation>
    <scope>NUCLEOTIDE SEQUENCE [LARGE SCALE GENOMIC DNA]</scope>
    <source>
        <strain evidence="6">JCM 14046</strain>
    </source>
</reference>
<evidence type="ECO:0000256" key="2">
    <source>
        <dbReference type="SAM" id="MobiDB-lite"/>
    </source>
</evidence>
<dbReference type="Proteomes" id="UP001501612">
    <property type="component" value="Unassembled WGS sequence"/>
</dbReference>
<dbReference type="RefSeq" id="WP_344008864.1">
    <property type="nucleotide sequence ID" value="NZ_BAAAMY010000012.1"/>
</dbReference>
<sequence>MQELDTRADRLRHRRRSLPELTEIAGLETERRRTDDEARDARIAVDDLTAEQARADGDVEQVRARQRRDQERLDSGAVGNPKDLERISAELVSLARRISTLEDQELEVMERLEEAQGRLDGAQERLAAIDHRLADLVAARDAAAAEIDADLVALEAERGPVAEQIPEDLAALYERLRASKDGVGAAALRARACQGCRLTIDAAELGVIRSAPADAVLRCEECSRILVRTAESGL</sequence>
<gene>
    <name evidence="5" type="ORF">GCM10009737_34120</name>
</gene>
<name>A0ABP5B3J5_9ACTN</name>
<accession>A0ABP5B3J5</accession>
<feature type="coiled-coil region" evidence="1">
    <location>
        <begin position="84"/>
        <end position="132"/>
    </location>
</feature>
<evidence type="ECO:0000259" key="3">
    <source>
        <dbReference type="Pfam" id="PF02591"/>
    </source>
</evidence>
<dbReference type="EMBL" id="BAAAMY010000012">
    <property type="protein sequence ID" value="GAA1929418.1"/>
    <property type="molecule type" value="Genomic_DNA"/>
</dbReference>
<feature type="domain" description="CT398-like coiled coil hairpin" evidence="4">
    <location>
        <begin position="1"/>
        <end position="180"/>
    </location>
</feature>
<feature type="compositionally biased region" description="Basic and acidic residues" evidence="2">
    <location>
        <begin position="53"/>
        <end position="74"/>
    </location>
</feature>
<dbReference type="Pfam" id="PF02591">
    <property type="entry name" value="Zn_ribbon_9"/>
    <property type="match status" value="1"/>
</dbReference>
<dbReference type="InterPro" id="IPR052376">
    <property type="entry name" value="Oxidative_Scav/Glycosyltrans"/>
</dbReference>
<dbReference type="InterPro" id="IPR056003">
    <property type="entry name" value="CT398_CC_hairpin"/>
</dbReference>
<protein>
    <submittedName>
        <fullName evidence="5">C4-type zinc ribbon domain-containing protein</fullName>
    </submittedName>
</protein>
<organism evidence="5 6">
    <name type="scientific">Nocardioides lentus</name>
    <dbReference type="NCBI Taxonomy" id="338077"/>
    <lineage>
        <taxon>Bacteria</taxon>
        <taxon>Bacillati</taxon>
        <taxon>Actinomycetota</taxon>
        <taxon>Actinomycetes</taxon>
        <taxon>Propionibacteriales</taxon>
        <taxon>Nocardioidaceae</taxon>
        <taxon>Nocardioides</taxon>
    </lineage>
</organism>
<dbReference type="Pfam" id="PF24481">
    <property type="entry name" value="CT398_CC"/>
    <property type="match status" value="1"/>
</dbReference>
<feature type="region of interest" description="Disordered" evidence="2">
    <location>
        <begin position="48"/>
        <end position="80"/>
    </location>
</feature>
<feature type="domain" description="C4-type zinc ribbon" evidence="3">
    <location>
        <begin position="192"/>
        <end position="226"/>
    </location>
</feature>
<evidence type="ECO:0000256" key="1">
    <source>
        <dbReference type="SAM" id="Coils"/>
    </source>
</evidence>
<dbReference type="Gene3D" id="1.10.287.1490">
    <property type="match status" value="1"/>
</dbReference>
<dbReference type="PANTHER" id="PTHR39082">
    <property type="entry name" value="PHOSPHOLIPASE C-BETA-2-RELATED"/>
    <property type="match status" value="1"/>
</dbReference>
<keyword evidence="6" id="KW-1185">Reference proteome</keyword>